<feature type="compositionally biased region" description="Polar residues" evidence="1">
    <location>
        <begin position="62"/>
        <end position="76"/>
    </location>
</feature>
<dbReference type="OrthoDB" id="5895965at2759"/>
<name>A0A811KW61_9BILA</name>
<feature type="region of interest" description="Disordered" evidence="1">
    <location>
        <begin position="62"/>
        <end position="84"/>
    </location>
</feature>
<dbReference type="AlphaFoldDB" id="A0A811KW61"/>
<comment type="caution">
    <text evidence="2">The sequence shown here is derived from an EMBL/GenBank/DDBJ whole genome shotgun (WGS) entry which is preliminary data.</text>
</comment>
<organism evidence="2 3">
    <name type="scientific">Bursaphelenchus okinawaensis</name>
    <dbReference type="NCBI Taxonomy" id="465554"/>
    <lineage>
        <taxon>Eukaryota</taxon>
        <taxon>Metazoa</taxon>
        <taxon>Ecdysozoa</taxon>
        <taxon>Nematoda</taxon>
        <taxon>Chromadorea</taxon>
        <taxon>Rhabditida</taxon>
        <taxon>Tylenchina</taxon>
        <taxon>Tylenchomorpha</taxon>
        <taxon>Aphelenchoidea</taxon>
        <taxon>Aphelenchoididae</taxon>
        <taxon>Bursaphelenchus</taxon>
    </lineage>
</organism>
<proteinExistence type="predicted"/>
<keyword evidence="3" id="KW-1185">Reference proteome</keyword>
<accession>A0A811KW61</accession>
<dbReference type="Proteomes" id="UP000783686">
    <property type="component" value="Unassembled WGS sequence"/>
</dbReference>
<dbReference type="EMBL" id="CAJFCW020000004">
    <property type="protein sequence ID" value="CAG9114270.1"/>
    <property type="molecule type" value="Genomic_DNA"/>
</dbReference>
<sequence length="190" mass="21024">MQPMANYVSLGSYKPADRFNVTPRRAYRQKGGYAVTNKLENLLTPNPTSTITGSVLSSRAPSTVTLNQSSNQSSVPSGPVSPATARQYEPHRHAHYDFNQHYPSEDNLAKHRLSAAEVGLPKLRVFRSGYEEGNGTEIGGRYSTQSDKPVLACELQRPKPPTGLIDLDKEFQRVYNEFRSMHGSFGKPGL</sequence>
<dbReference type="Proteomes" id="UP000614601">
    <property type="component" value="Unassembled WGS sequence"/>
</dbReference>
<dbReference type="EMBL" id="CAJFDH010000004">
    <property type="protein sequence ID" value="CAD5220898.1"/>
    <property type="molecule type" value="Genomic_DNA"/>
</dbReference>
<evidence type="ECO:0000313" key="2">
    <source>
        <dbReference type="EMBL" id="CAD5220898.1"/>
    </source>
</evidence>
<gene>
    <name evidence="2" type="ORF">BOKJ2_LOCUS9174</name>
</gene>
<protein>
    <submittedName>
        <fullName evidence="2">Uncharacterized protein</fullName>
    </submittedName>
</protein>
<evidence type="ECO:0000313" key="3">
    <source>
        <dbReference type="Proteomes" id="UP000614601"/>
    </source>
</evidence>
<evidence type="ECO:0000256" key="1">
    <source>
        <dbReference type="SAM" id="MobiDB-lite"/>
    </source>
</evidence>
<reference evidence="2" key="1">
    <citation type="submission" date="2020-09" db="EMBL/GenBank/DDBJ databases">
        <authorList>
            <person name="Kikuchi T."/>
        </authorList>
    </citation>
    <scope>NUCLEOTIDE SEQUENCE</scope>
    <source>
        <strain evidence="2">SH1</strain>
    </source>
</reference>